<sequence>MSATGNPVHVSFLLCENMLTTSNTLPMEMLLAAESYVNARAMEQHRHIVIQTIAQESTPITSRTGMIWPATLTLEDNAKHDVIYIPGLWRNPRPILQKHGKTLEWLKQQHHNGSIISAVGTGCCFLAEAGLLDGKAATTHWHYFDQFQLHYPAVHLKRQHFITQAGNLYCSASINSLADLTVYFIQRLFGKPAASHVERHFSHEIRQSYENSVFFEEIHNRHPDEDIIQIQIWMQDNYAREITLGQIAQRFGMSIRTLNRRFRGATGQTPIEYLQEIRIHIARDLLKTSNLAISEVADKVGYQDSSHFNHLFKKTFSVTPAAYRKTVRGKLFSSKNNESP</sequence>
<keyword evidence="3" id="KW-0804">Transcription</keyword>
<evidence type="ECO:0000256" key="3">
    <source>
        <dbReference type="ARBA" id="ARBA00023163"/>
    </source>
</evidence>
<keyword evidence="2" id="KW-0238">DNA-binding</keyword>
<dbReference type="PRINTS" id="PR00032">
    <property type="entry name" value="HTHARAC"/>
</dbReference>
<dbReference type="InterPro" id="IPR052158">
    <property type="entry name" value="INH-QAR"/>
</dbReference>
<dbReference type="GO" id="GO:0043565">
    <property type="term" value="F:sequence-specific DNA binding"/>
    <property type="evidence" value="ECO:0007669"/>
    <property type="project" value="InterPro"/>
</dbReference>
<dbReference type="PANTHER" id="PTHR43130:SF11">
    <property type="entry name" value="TRANSCRIPTIONAL REGULATORY PROTEIN"/>
    <property type="match status" value="1"/>
</dbReference>
<dbReference type="SUPFAM" id="SSF46689">
    <property type="entry name" value="Homeodomain-like"/>
    <property type="match status" value="2"/>
</dbReference>
<dbReference type="InterPro" id="IPR018060">
    <property type="entry name" value="HTH_AraC"/>
</dbReference>
<keyword evidence="1" id="KW-0805">Transcription regulation</keyword>
<name>A0A928YTX4_9GAMM</name>
<dbReference type="PROSITE" id="PS00041">
    <property type="entry name" value="HTH_ARAC_FAMILY_1"/>
    <property type="match status" value="1"/>
</dbReference>
<dbReference type="Gene3D" id="3.40.50.880">
    <property type="match status" value="1"/>
</dbReference>
<dbReference type="Pfam" id="PF01965">
    <property type="entry name" value="DJ-1_PfpI"/>
    <property type="match status" value="1"/>
</dbReference>
<proteinExistence type="predicted"/>
<dbReference type="PROSITE" id="PS01124">
    <property type="entry name" value="HTH_ARAC_FAMILY_2"/>
    <property type="match status" value="1"/>
</dbReference>
<dbReference type="PANTHER" id="PTHR43130">
    <property type="entry name" value="ARAC-FAMILY TRANSCRIPTIONAL REGULATOR"/>
    <property type="match status" value="1"/>
</dbReference>
<keyword evidence="6" id="KW-1185">Reference proteome</keyword>
<protein>
    <submittedName>
        <fullName evidence="5">Helix-turn-helix domain-containing protein</fullName>
    </submittedName>
</protein>
<evidence type="ECO:0000256" key="2">
    <source>
        <dbReference type="ARBA" id="ARBA00023125"/>
    </source>
</evidence>
<dbReference type="InterPro" id="IPR009057">
    <property type="entry name" value="Homeodomain-like_sf"/>
</dbReference>
<evidence type="ECO:0000313" key="5">
    <source>
        <dbReference type="EMBL" id="MBE8717327.1"/>
    </source>
</evidence>
<dbReference type="CDD" id="cd03138">
    <property type="entry name" value="GATase1_AraC_2"/>
    <property type="match status" value="1"/>
</dbReference>
<evidence type="ECO:0000259" key="4">
    <source>
        <dbReference type="PROSITE" id="PS01124"/>
    </source>
</evidence>
<evidence type="ECO:0000313" key="6">
    <source>
        <dbReference type="Proteomes" id="UP000652567"/>
    </source>
</evidence>
<dbReference type="RefSeq" id="WP_193909104.1">
    <property type="nucleotide sequence ID" value="NZ_PRDL01000001.1"/>
</dbReference>
<dbReference type="GO" id="GO:0003700">
    <property type="term" value="F:DNA-binding transcription factor activity"/>
    <property type="evidence" value="ECO:0007669"/>
    <property type="project" value="InterPro"/>
</dbReference>
<dbReference type="SMART" id="SM00342">
    <property type="entry name" value="HTH_ARAC"/>
    <property type="match status" value="1"/>
</dbReference>
<dbReference type="SUPFAM" id="SSF52317">
    <property type="entry name" value="Class I glutamine amidotransferase-like"/>
    <property type="match status" value="1"/>
</dbReference>
<dbReference type="AlphaFoldDB" id="A0A928YTX4"/>
<dbReference type="Pfam" id="PF12833">
    <property type="entry name" value="HTH_18"/>
    <property type="match status" value="1"/>
</dbReference>
<dbReference type="InterPro" id="IPR020449">
    <property type="entry name" value="Tscrpt_reg_AraC-type_HTH"/>
</dbReference>
<dbReference type="InterPro" id="IPR029062">
    <property type="entry name" value="Class_I_gatase-like"/>
</dbReference>
<dbReference type="Proteomes" id="UP000652567">
    <property type="component" value="Unassembled WGS sequence"/>
</dbReference>
<dbReference type="InterPro" id="IPR002818">
    <property type="entry name" value="DJ-1/PfpI"/>
</dbReference>
<reference evidence="5" key="1">
    <citation type="submission" date="2018-07" db="EMBL/GenBank/DDBJ databases">
        <title>Genome assembly of strain Ka43.</title>
        <authorList>
            <person name="Kukolya J."/>
            <person name="Nagy I."/>
            <person name="Horvath B."/>
            <person name="Toth A."/>
        </authorList>
    </citation>
    <scope>NUCLEOTIDE SEQUENCE</scope>
    <source>
        <strain evidence="5">KB43</strain>
    </source>
</reference>
<accession>A0A928YTX4</accession>
<comment type="caution">
    <text evidence="5">The sequence shown here is derived from an EMBL/GenBank/DDBJ whole genome shotgun (WGS) entry which is preliminary data.</text>
</comment>
<organism evidence="5 6">
    <name type="scientific">Cellvibrio polysaccharolyticus</name>
    <dbReference type="NCBI Taxonomy" id="2082724"/>
    <lineage>
        <taxon>Bacteria</taxon>
        <taxon>Pseudomonadati</taxon>
        <taxon>Pseudomonadota</taxon>
        <taxon>Gammaproteobacteria</taxon>
        <taxon>Cellvibrionales</taxon>
        <taxon>Cellvibrionaceae</taxon>
        <taxon>Cellvibrio</taxon>
    </lineage>
</organism>
<evidence type="ECO:0000256" key="1">
    <source>
        <dbReference type="ARBA" id="ARBA00023015"/>
    </source>
</evidence>
<gene>
    <name evidence="5" type="ORF">C4F51_09020</name>
</gene>
<dbReference type="EMBL" id="PRDL01000001">
    <property type="protein sequence ID" value="MBE8717327.1"/>
    <property type="molecule type" value="Genomic_DNA"/>
</dbReference>
<dbReference type="InterPro" id="IPR018062">
    <property type="entry name" value="HTH_AraC-typ_CS"/>
</dbReference>
<feature type="domain" description="HTH araC/xylS-type" evidence="4">
    <location>
        <begin position="228"/>
        <end position="326"/>
    </location>
</feature>
<dbReference type="Gene3D" id="1.10.10.60">
    <property type="entry name" value="Homeodomain-like"/>
    <property type="match status" value="2"/>
</dbReference>